<sequence length="256" mass="29010">MAQVYSQQSKVINGDIENGSLNTENSQQNGIINQIQSKVAKLTVKNEDDKKDIPSEIPANDDDTDGGSSIDNQFDLPSNPAISPATMWNRKDINEFKESVKKEGPEGIFKISHGETVTIRVPTHDEGSSIFWEFSTDWYDLGFGMFFEWSKPETTDITIQVSESSDEDDESDEYIQSPNPDTEAKDVEGGGSESRRKNVNKPLVDMIIPIYRRDCHEEVFAGSHVYPGKGVYLLKFDNSYSLWRSKTLYYKVYYSK</sequence>
<organism evidence="4 5">
    <name type="scientific">Strongyloides venezuelensis</name>
    <name type="common">Threadworm</name>
    <dbReference type="NCBI Taxonomy" id="75913"/>
    <lineage>
        <taxon>Eukaryota</taxon>
        <taxon>Metazoa</taxon>
        <taxon>Ecdysozoa</taxon>
        <taxon>Nematoda</taxon>
        <taxon>Chromadorea</taxon>
        <taxon>Rhabditida</taxon>
        <taxon>Tylenchina</taxon>
        <taxon>Panagrolaimomorpha</taxon>
        <taxon>Strongyloidoidea</taxon>
        <taxon>Strongyloididae</taxon>
        <taxon>Strongyloides</taxon>
    </lineage>
</organism>
<dbReference type="Proteomes" id="UP000035680">
    <property type="component" value="Unassembled WGS sequence"/>
</dbReference>
<evidence type="ECO:0000256" key="2">
    <source>
        <dbReference type="SAM" id="MobiDB-lite"/>
    </source>
</evidence>
<dbReference type="AlphaFoldDB" id="A0A0K0F3Y3"/>
<dbReference type="SUPFAM" id="SSF101576">
    <property type="entry name" value="Supernatant protein factor (SPF), C-terminal domain"/>
    <property type="match status" value="1"/>
</dbReference>
<keyword evidence="1" id="KW-0007">Acetylation</keyword>
<feature type="region of interest" description="Disordered" evidence="2">
    <location>
        <begin position="1"/>
        <end position="29"/>
    </location>
</feature>
<reference evidence="4" key="1">
    <citation type="submission" date="2014-07" db="EMBL/GenBank/DDBJ databases">
        <authorList>
            <person name="Martin A.A"/>
            <person name="De Silva N."/>
        </authorList>
    </citation>
    <scope>NUCLEOTIDE SEQUENCE</scope>
</reference>
<feature type="compositionally biased region" description="Basic and acidic residues" evidence="2">
    <location>
        <begin position="44"/>
        <end position="54"/>
    </location>
</feature>
<feature type="domain" description="GOLD" evidence="3">
    <location>
        <begin position="97"/>
        <end position="254"/>
    </location>
</feature>
<keyword evidence="4" id="KW-1185">Reference proteome</keyword>
<evidence type="ECO:0000313" key="5">
    <source>
        <dbReference type="WBParaSite" id="SVE_0351800.1"/>
    </source>
</evidence>
<feature type="region of interest" description="Disordered" evidence="2">
    <location>
        <begin position="44"/>
        <end position="83"/>
    </location>
</feature>
<reference evidence="5" key="2">
    <citation type="submission" date="2015-08" db="UniProtKB">
        <authorList>
            <consortium name="WormBaseParasite"/>
        </authorList>
    </citation>
    <scope>IDENTIFICATION</scope>
</reference>
<dbReference type="GO" id="GO:0000139">
    <property type="term" value="C:Golgi membrane"/>
    <property type="evidence" value="ECO:0007669"/>
    <property type="project" value="TreeGrafter"/>
</dbReference>
<dbReference type="PANTHER" id="PTHR22973:SF12">
    <property type="entry name" value="LD35087P"/>
    <property type="match status" value="1"/>
</dbReference>
<feature type="compositionally biased region" description="Polar residues" evidence="2">
    <location>
        <begin position="66"/>
        <end position="76"/>
    </location>
</feature>
<dbReference type="PANTHER" id="PTHR22973">
    <property type="entry name" value="LD35087P"/>
    <property type="match status" value="1"/>
</dbReference>
<dbReference type="WBParaSite" id="SVE_0351800.1">
    <property type="protein sequence ID" value="SVE_0351800.1"/>
    <property type="gene ID" value="SVE_0351800"/>
</dbReference>
<accession>A0A0K0F3Y3</accession>
<dbReference type="InterPro" id="IPR036598">
    <property type="entry name" value="GOLD_dom_sf"/>
</dbReference>
<dbReference type="STRING" id="75913.A0A0K0F3Y3"/>
<name>A0A0K0F3Y3_STRVS</name>
<proteinExistence type="predicted"/>
<dbReference type="Gene3D" id="2.60.120.680">
    <property type="entry name" value="GOLD domain"/>
    <property type="match status" value="1"/>
</dbReference>
<feature type="region of interest" description="Disordered" evidence="2">
    <location>
        <begin position="162"/>
        <end position="197"/>
    </location>
</feature>
<protein>
    <submittedName>
        <fullName evidence="5">Golgi resident protein GCP60 (inferred by orthology to a human protein)</fullName>
    </submittedName>
</protein>
<feature type="compositionally biased region" description="Basic and acidic residues" evidence="2">
    <location>
        <begin position="182"/>
        <end position="196"/>
    </location>
</feature>
<evidence type="ECO:0000259" key="3">
    <source>
        <dbReference type="PROSITE" id="PS50866"/>
    </source>
</evidence>
<dbReference type="InterPro" id="IPR052269">
    <property type="entry name" value="Golgi-PI4KB_interaction"/>
</dbReference>
<dbReference type="Pfam" id="PF13897">
    <property type="entry name" value="GOLD_2"/>
    <property type="match status" value="1"/>
</dbReference>
<dbReference type="PROSITE" id="PS50866">
    <property type="entry name" value="GOLD"/>
    <property type="match status" value="1"/>
</dbReference>
<feature type="compositionally biased region" description="Acidic residues" evidence="2">
    <location>
        <begin position="164"/>
        <end position="173"/>
    </location>
</feature>
<evidence type="ECO:0000313" key="4">
    <source>
        <dbReference type="Proteomes" id="UP000035680"/>
    </source>
</evidence>
<dbReference type="InterPro" id="IPR009038">
    <property type="entry name" value="GOLD_dom"/>
</dbReference>
<feature type="compositionally biased region" description="Polar residues" evidence="2">
    <location>
        <begin position="1"/>
        <end position="11"/>
    </location>
</feature>
<evidence type="ECO:0000256" key="1">
    <source>
        <dbReference type="ARBA" id="ARBA00022990"/>
    </source>
</evidence>